<dbReference type="AlphaFoldDB" id="A0AAV4MZX1"/>
<dbReference type="EMBL" id="BPLQ01001054">
    <property type="protein sequence ID" value="GIX77798.1"/>
    <property type="molecule type" value="Genomic_DNA"/>
</dbReference>
<name>A0AAV4MZX1_9ARAC</name>
<evidence type="ECO:0000313" key="2">
    <source>
        <dbReference type="Proteomes" id="UP001054837"/>
    </source>
</evidence>
<organism evidence="1 2">
    <name type="scientific">Caerostris darwini</name>
    <dbReference type="NCBI Taxonomy" id="1538125"/>
    <lineage>
        <taxon>Eukaryota</taxon>
        <taxon>Metazoa</taxon>
        <taxon>Ecdysozoa</taxon>
        <taxon>Arthropoda</taxon>
        <taxon>Chelicerata</taxon>
        <taxon>Arachnida</taxon>
        <taxon>Araneae</taxon>
        <taxon>Araneomorphae</taxon>
        <taxon>Entelegynae</taxon>
        <taxon>Araneoidea</taxon>
        <taxon>Araneidae</taxon>
        <taxon>Caerostris</taxon>
    </lineage>
</organism>
<accession>A0AAV4MZX1</accession>
<reference evidence="1 2" key="1">
    <citation type="submission" date="2021-06" db="EMBL/GenBank/DDBJ databases">
        <title>Caerostris darwini draft genome.</title>
        <authorList>
            <person name="Kono N."/>
            <person name="Arakawa K."/>
        </authorList>
    </citation>
    <scope>NUCLEOTIDE SEQUENCE [LARGE SCALE GENOMIC DNA]</scope>
</reference>
<comment type="caution">
    <text evidence="1">The sequence shown here is derived from an EMBL/GenBank/DDBJ whole genome shotgun (WGS) entry which is preliminary data.</text>
</comment>
<evidence type="ECO:0000313" key="1">
    <source>
        <dbReference type="EMBL" id="GIX77798.1"/>
    </source>
</evidence>
<proteinExistence type="predicted"/>
<protein>
    <submittedName>
        <fullName evidence="1">Uncharacterized protein</fullName>
    </submittedName>
</protein>
<gene>
    <name evidence="1" type="ORF">CDAR_85021</name>
</gene>
<dbReference type="Proteomes" id="UP001054837">
    <property type="component" value="Unassembled WGS sequence"/>
</dbReference>
<keyword evidence="2" id="KW-1185">Reference proteome</keyword>
<sequence>MGAISQPHRVPNEQTKRERGAARFYDYGANFNFSPCINLHTRRDGAGERDWIGIPKGIRIAHNKCFLFVSNEFSGSRGNKKKGAAMRFGWNVVCFCLICCGKDSPIPLQMGLNETENRM</sequence>